<dbReference type="PANTHER" id="PTHR42798">
    <property type="entry name" value="LIPOPROTEIN-RELEASING SYSTEM ATP-BINDING PROTEIN LOLD"/>
    <property type="match status" value="1"/>
</dbReference>
<gene>
    <name evidence="6" type="primary">ABC-NDB_1</name>
    <name evidence="6" type="ORF">SAMEA4412692_00476</name>
</gene>
<organism evidence="6 7">
    <name type="scientific">Streptococcus merionis</name>
    <dbReference type="NCBI Taxonomy" id="400065"/>
    <lineage>
        <taxon>Bacteria</taxon>
        <taxon>Bacillati</taxon>
        <taxon>Bacillota</taxon>
        <taxon>Bacilli</taxon>
        <taxon>Lactobacillales</taxon>
        <taxon>Streptococcaceae</taxon>
        <taxon>Streptococcus</taxon>
    </lineage>
</organism>
<evidence type="ECO:0000256" key="1">
    <source>
        <dbReference type="ARBA" id="ARBA00005417"/>
    </source>
</evidence>
<evidence type="ECO:0000259" key="5">
    <source>
        <dbReference type="PROSITE" id="PS50893"/>
    </source>
</evidence>
<evidence type="ECO:0000256" key="3">
    <source>
        <dbReference type="ARBA" id="ARBA00022741"/>
    </source>
</evidence>
<evidence type="ECO:0000256" key="2">
    <source>
        <dbReference type="ARBA" id="ARBA00022448"/>
    </source>
</evidence>
<dbReference type="Proteomes" id="UP000215185">
    <property type="component" value="Chromosome 1"/>
</dbReference>
<dbReference type="PROSITE" id="PS50893">
    <property type="entry name" value="ABC_TRANSPORTER_2"/>
    <property type="match status" value="1"/>
</dbReference>
<dbReference type="eggNOG" id="COG1136">
    <property type="taxonomic scope" value="Bacteria"/>
</dbReference>
<dbReference type="GO" id="GO:0016887">
    <property type="term" value="F:ATP hydrolysis activity"/>
    <property type="evidence" value="ECO:0007669"/>
    <property type="project" value="InterPro"/>
</dbReference>
<dbReference type="EC" id="3.6.3.-" evidence="6"/>
<dbReference type="SUPFAM" id="SSF52540">
    <property type="entry name" value="P-loop containing nucleoside triphosphate hydrolases"/>
    <property type="match status" value="1"/>
</dbReference>
<dbReference type="InterPro" id="IPR003439">
    <property type="entry name" value="ABC_transporter-like_ATP-bd"/>
</dbReference>
<keyword evidence="6" id="KW-0378">Hydrolase</keyword>
<dbReference type="AlphaFoldDB" id="A0A239SNP0"/>
<dbReference type="InterPro" id="IPR027417">
    <property type="entry name" value="P-loop_NTPase"/>
</dbReference>
<dbReference type="OrthoDB" id="9802264at2"/>
<evidence type="ECO:0000313" key="6">
    <source>
        <dbReference type="EMBL" id="SNU87007.1"/>
    </source>
</evidence>
<keyword evidence="7" id="KW-1185">Reference proteome</keyword>
<proteinExistence type="inferred from homology"/>
<dbReference type="InterPro" id="IPR017871">
    <property type="entry name" value="ABC_transporter-like_CS"/>
</dbReference>
<dbReference type="GO" id="GO:0005524">
    <property type="term" value="F:ATP binding"/>
    <property type="evidence" value="ECO:0007669"/>
    <property type="project" value="UniProtKB-KW"/>
</dbReference>
<sequence>MVRLLEANKISKQFCLDGQETVEVLTEISLTANTGEFISILGRSGSGKTTLLKCLSSLLEPSSGTVLLADKNPYRLSDARLSKLRREQIGFIFQHYNLLAALPVFENIILPLKLSGKKVRKEEVKMVLDDMHFKADLAAPIATLSGGEQQKVAIARTILAGNPIIFADEPTGALDSPSQNVIFEKLKDLADQGRCIVMVTHDMALAAQTDRALILQDGQIQFELKQPTGDQLYQILK</sequence>
<reference evidence="6 7" key="1">
    <citation type="submission" date="2017-06" db="EMBL/GenBank/DDBJ databases">
        <authorList>
            <consortium name="Pathogen Informatics"/>
        </authorList>
    </citation>
    <scope>NUCLEOTIDE SEQUENCE [LARGE SCALE GENOMIC DNA]</scope>
    <source>
        <strain evidence="6 7">NCTC13788</strain>
    </source>
</reference>
<dbReference type="Pfam" id="PF00005">
    <property type="entry name" value="ABC_tran"/>
    <property type="match status" value="1"/>
</dbReference>
<dbReference type="CDD" id="cd03255">
    <property type="entry name" value="ABC_MJ0796_LolCDE_FtsE"/>
    <property type="match status" value="1"/>
</dbReference>
<comment type="similarity">
    <text evidence="1">Belongs to the ABC transporter superfamily.</text>
</comment>
<protein>
    <submittedName>
        <fullName evidence="6">ABC transporter ATP-binding protein</fullName>
        <ecNumber evidence="6">3.6.3.-</ecNumber>
    </submittedName>
</protein>
<evidence type="ECO:0000256" key="4">
    <source>
        <dbReference type="ARBA" id="ARBA00022840"/>
    </source>
</evidence>
<dbReference type="RefSeq" id="WP_018373742.1">
    <property type="nucleotide sequence ID" value="NZ_LT906439.1"/>
</dbReference>
<dbReference type="KEGG" id="smen:SAMEA4412692_0476"/>
<dbReference type="PROSITE" id="PS00211">
    <property type="entry name" value="ABC_TRANSPORTER_1"/>
    <property type="match status" value="1"/>
</dbReference>
<dbReference type="PANTHER" id="PTHR42798:SF7">
    <property type="entry name" value="ALPHA-D-RIBOSE 1-METHYLPHOSPHONATE 5-TRIPHOSPHATE SYNTHASE SUBUNIT PHNL"/>
    <property type="match status" value="1"/>
</dbReference>
<dbReference type="Gene3D" id="3.40.50.300">
    <property type="entry name" value="P-loop containing nucleotide triphosphate hydrolases"/>
    <property type="match status" value="1"/>
</dbReference>
<dbReference type="InterPro" id="IPR017911">
    <property type="entry name" value="MacB-like_ATP-bd"/>
</dbReference>
<evidence type="ECO:0000313" key="7">
    <source>
        <dbReference type="Proteomes" id="UP000215185"/>
    </source>
</evidence>
<dbReference type="InterPro" id="IPR003593">
    <property type="entry name" value="AAA+_ATPase"/>
</dbReference>
<keyword evidence="4 6" id="KW-0067">ATP-binding</keyword>
<dbReference type="EMBL" id="LT906439">
    <property type="protein sequence ID" value="SNU87007.1"/>
    <property type="molecule type" value="Genomic_DNA"/>
</dbReference>
<dbReference type="STRING" id="1123308.GCA_000380085_01186"/>
<name>A0A239SNP0_9STRE</name>
<dbReference type="SMART" id="SM00382">
    <property type="entry name" value="AAA"/>
    <property type="match status" value="1"/>
</dbReference>
<keyword evidence="3" id="KW-0547">Nucleotide-binding</keyword>
<keyword evidence="2" id="KW-0813">Transport</keyword>
<accession>A0A239SNP0</accession>
<feature type="domain" description="ABC transporter" evidence="5">
    <location>
        <begin position="5"/>
        <end position="236"/>
    </location>
</feature>